<organism evidence="1 2">
    <name type="scientific">Hymenolepis diminuta</name>
    <name type="common">Rat tapeworm</name>
    <dbReference type="NCBI Taxonomy" id="6216"/>
    <lineage>
        <taxon>Eukaryota</taxon>
        <taxon>Metazoa</taxon>
        <taxon>Spiralia</taxon>
        <taxon>Lophotrochozoa</taxon>
        <taxon>Platyhelminthes</taxon>
        <taxon>Cestoda</taxon>
        <taxon>Eucestoda</taxon>
        <taxon>Cyclophyllidea</taxon>
        <taxon>Hymenolepididae</taxon>
        <taxon>Hymenolepis</taxon>
    </lineage>
</organism>
<evidence type="ECO:0000313" key="2">
    <source>
        <dbReference type="Proteomes" id="UP000321570"/>
    </source>
</evidence>
<proteinExistence type="predicted"/>
<name>A0A564YPW3_HYMDI</name>
<dbReference type="AlphaFoldDB" id="A0A564YPW3"/>
<dbReference type="EMBL" id="CABIJS010000322">
    <property type="protein sequence ID" value="VUZ49200.1"/>
    <property type="molecule type" value="Genomic_DNA"/>
</dbReference>
<protein>
    <submittedName>
        <fullName evidence="1">Uncharacterized protein</fullName>
    </submittedName>
</protein>
<gene>
    <name evidence="1" type="ORF">WMSIL1_LOCUS8198</name>
</gene>
<reference evidence="1 2" key="1">
    <citation type="submission" date="2019-07" db="EMBL/GenBank/DDBJ databases">
        <authorList>
            <person name="Jastrzebski P J."/>
            <person name="Paukszto L."/>
            <person name="Jastrzebski P J."/>
        </authorList>
    </citation>
    <scope>NUCLEOTIDE SEQUENCE [LARGE SCALE GENOMIC DNA]</scope>
    <source>
        <strain evidence="1 2">WMS-il1</strain>
    </source>
</reference>
<dbReference type="Proteomes" id="UP000321570">
    <property type="component" value="Unassembled WGS sequence"/>
</dbReference>
<accession>A0A564YPW3</accession>
<sequence>MRCEAKFHEKATFKECYVTDRNINLMDLDRINELNLVQSPDENDICKTPTLEPSNAENLVTGLQRGDRKDQDISLHVPPGFDGILIVSRSVS</sequence>
<keyword evidence="2" id="KW-1185">Reference proteome</keyword>
<evidence type="ECO:0000313" key="1">
    <source>
        <dbReference type="EMBL" id="VUZ49200.1"/>
    </source>
</evidence>